<dbReference type="AlphaFoldDB" id="A0A2A6C6Z6"/>
<sequence length="76" mass="8145">MCTLTTVPARAKSASSSSWVVAGWMRPMYTRDDGAREAVTCLHLQHTRQAEHVSAGGLSSPGSRRDSTADTALARK</sequence>
<organism evidence="2 3">
    <name type="scientific">Pristionchus pacificus</name>
    <name type="common">Parasitic nematode worm</name>
    <dbReference type="NCBI Taxonomy" id="54126"/>
    <lineage>
        <taxon>Eukaryota</taxon>
        <taxon>Metazoa</taxon>
        <taxon>Ecdysozoa</taxon>
        <taxon>Nematoda</taxon>
        <taxon>Chromadorea</taxon>
        <taxon>Rhabditida</taxon>
        <taxon>Rhabditina</taxon>
        <taxon>Diplogasteromorpha</taxon>
        <taxon>Diplogasteroidea</taxon>
        <taxon>Neodiplogasteridae</taxon>
        <taxon>Pristionchus</taxon>
    </lineage>
</organism>
<dbReference type="Proteomes" id="UP000005239">
    <property type="component" value="Unassembled WGS sequence"/>
</dbReference>
<keyword evidence="3" id="KW-1185">Reference proteome</keyword>
<accession>A0A2A6C6Z6</accession>
<protein>
    <submittedName>
        <fullName evidence="2">Uncharacterized protein</fullName>
    </submittedName>
</protein>
<gene>
    <name evidence="2" type="primary">WBGene00282053</name>
</gene>
<reference evidence="3" key="1">
    <citation type="journal article" date="2008" name="Nat. Genet.">
        <title>The Pristionchus pacificus genome provides a unique perspective on nematode lifestyle and parasitism.</title>
        <authorList>
            <person name="Dieterich C."/>
            <person name="Clifton S.W."/>
            <person name="Schuster L.N."/>
            <person name="Chinwalla A."/>
            <person name="Delehaunty K."/>
            <person name="Dinkelacker I."/>
            <person name="Fulton L."/>
            <person name="Fulton R."/>
            <person name="Godfrey J."/>
            <person name="Minx P."/>
            <person name="Mitreva M."/>
            <person name="Roeseler W."/>
            <person name="Tian H."/>
            <person name="Witte H."/>
            <person name="Yang S.P."/>
            <person name="Wilson R.K."/>
            <person name="Sommer R.J."/>
        </authorList>
    </citation>
    <scope>NUCLEOTIDE SEQUENCE [LARGE SCALE GENOMIC DNA]</scope>
    <source>
        <strain evidence="3">PS312</strain>
    </source>
</reference>
<feature type="region of interest" description="Disordered" evidence="1">
    <location>
        <begin position="50"/>
        <end position="76"/>
    </location>
</feature>
<reference evidence="2" key="2">
    <citation type="submission" date="2022-06" db="UniProtKB">
        <authorList>
            <consortium name="EnsemblMetazoa"/>
        </authorList>
    </citation>
    <scope>IDENTIFICATION</scope>
    <source>
        <strain evidence="2">PS312</strain>
    </source>
</reference>
<dbReference type="EnsemblMetazoa" id="PPA43684.1">
    <property type="protein sequence ID" value="PPA43684.1"/>
    <property type="gene ID" value="WBGene00282053"/>
</dbReference>
<evidence type="ECO:0000256" key="1">
    <source>
        <dbReference type="SAM" id="MobiDB-lite"/>
    </source>
</evidence>
<proteinExistence type="predicted"/>
<accession>A0A8R1YYN3</accession>
<name>A0A2A6C6Z6_PRIPA</name>
<evidence type="ECO:0000313" key="2">
    <source>
        <dbReference type="EnsemblMetazoa" id="PPA43684.1"/>
    </source>
</evidence>
<evidence type="ECO:0000313" key="3">
    <source>
        <dbReference type="Proteomes" id="UP000005239"/>
    </source>
</evidence>